<dbReference type="AlphaFoldDB" id="A0AAV4FMR3"/>
<evidence type="ECO:0000256" key="8">
    <source>
        <dbReference type="ARBA" id="ARBA00067690"/>
    </source>
</evidence>
<dbReference type="GO" id="GO:0005737">
    <property type="term" value="C:cytoplasm"/>
    <property type="evidence" value="ECO:0007669"/>
    <property type="project" value="UniProtKB-SubCell"/>
</dbReference>
<dbReference type="Proteomes" id="UP000762676">
    <property type="component" value="Unassembled WGS sequence"/>
</dbReference>
<evidence type="ECO:0000313" key="12">
    <source>
        <dbReference type="Proteomes" id="UP000762676"/>
    </source>
</evidence>
<evidence type="ECO:0000256" key="6">
    <source>
        <dbReference type="ARBA" id="ARBA00023273"/>
    </source>
</evidence>
<dbReference type="GO" id="GO:0005929">
    <property type="term" value="C:cilium"/>
    <property type="evidence" value="ECO:0007669"/>
    <property type="project" value="UniProtKB-SubCell"/>
</dbReference>
<organism evidence="11 12">
    <name type="scientific">Elysia marginata</name>
    <dbReference type="NCBI Taxonomy" id="1093978"/>
    <lineage>
        <taxon>Eukaryota</taxon>
        <taxon>Metazoa</taxon>
        <taxon>Spiralia</taxon>
        <taxon>Lophotrochozoa</taxon>
        <taxon>Mollusca</taxon>
        <taxon>Gastropoda</taxon>
        <taxon>Heterobranchia</taxon>
        <taxon>Euthyneura</taxon>
        <taxon>Panpulmonata</taxon>
        <taxon>Sacoglossa</taxon>
        <taxon>Placobranchoidea</taxon>
        <taxon>Plakobranchidae</taxon>
        <taxon>Elysia</taxon>
    </lineage>
</organism>
<comment type="function">
    <text evidence="7">Required for high-level Shh responses in the developing neural tube. Together with CDK20, controls the structure of the primary cilium by coordinating assembly of the ciliary membrane and axoneme, allowing GLI2 to be properly activated in response to Shh signaling.</text>
</comment>
<dbReference type="InterPro" id="IPR035969">
    <property type="entry name" value="Rab-GAP_TBC_sf"/>
</dbReference>
<name>A0AAV4FMR3_9GAST</name>
<dbReference type="EMBL" id="BMAT01011533">
    <property type="protein sequence ID" value="GFR74593.1"/>
    <property type="molecule type" value="Genomic_DNA"/>
</dbReference>
<evidence type="ECO:0000256" key="4">
    <source>
        <dbReference type="ARBA" id="ARBA00022490"/>
    </source>
</evidence>
<evidence type="ECO:0000259" key="10">
    <source>
        <dbReference type="Pfam" id="PF23440"/>
    </source>
</evidence>
<keyword evidence="4" id="KW-0963">Cytoplasm</keyword>
<feature type="domain" description="BROMI C-terminal Rab TBC-like" evidence="10">
    <location>
        <begin position="4"/>
        <end position="432"/>
    </location>
</feature>
<evidence type="ECO:0000256" key="9">
    <source>
        <dbReference type="ARBA" id="ARBA00075916"/>
    </source>
</evidence>
<dbReference type="Pfam" id="PF23440">
    <property type="entry name" value="BROMI_C"/>
    <property type="match status" value="1"/>
</dbReference>
<reference evidence="11 12" key="1">
    <citation type="journal article" date="2021" name="Elife">
        <title>Chloroplast acquisition without the gene transfer in kleptoplastic sea slugs, Plakobranchus ocellatus.</title>
        <authorList>
            <person name="Maeda T."/>
            <person name="Takahashi S."/>
            <person name="Yoshida T."/>
            <person name="Shimamura S."/>
            <person name="Takaki Y."/>
            <person name="Nagai Y."/>
            <person name="Toyoda A."/>
            <person name="Suzuki Y."/>
            <person name="Arimoto A."/>
            <person name="Ishii H."/>
            <person name="Satoh N."/>
            <person name="Nishiyama T."/>
            <person name="Hasebe M."/>
            <person name="Maruyama T."/>
            <person name="Minagawa J."/>
            <person name="Obokata J."/>
            <person name="Shigenobu S."/>
        </authorList>
    </citation>
    <scope>NUCLEOTIDE SEQUENCE [LARGE SCALE GENOMIC DNA]</scope>
</reference>
<keyword evidence="3" id="KW-0217">Developmental protein</keyword>
<keyword evidence="5" id="KW-0969">Cilium</keyword>
<evidence type="ECO:0000256" key="5">
    <source>
        <dbReference type="ARBA" id="ARBA00023069"/>
    </source>
</evidence>
<dbReference type="FunFam" id="1.10.472.80:FF:000031">
    <property type="entry name" value="TBC1 domain family, member 32"/>
    <property type="match status" value="1"/>
</dbReference>
<keyword evidence="12" id="KW-1185">Reference proteome</keyword>
<evidence type="ECO:0000313" key="11">
    <source>
        <dbReference type="EMBL" id="GFR74593.1"/>
    </source>
</evidence>
<protein>
    <recommendedName>
        <fullName evidence="8">Protein broad-minded</fullName>
    </recommendedName>
    <alternativeName>
        <fullName evidence="9">TBC1 domain family member 32</fullName>
    </alternativeName>
</protein>
<dbReference type="GO" id="GO:0060271">
    <property type="term" value="P:cilium assembly"/>
    <property type="evidence" value="ECO:0007669"/>
    <property type="project" value="UniProtKB-ARBA"/>
</dbReference>
<comment type="caution">
    <text evidence="11">The sequence shown here is derived from an EMBL/GenBank/DDBJ whole genome shotgun (WGS) entry which is preliminary data.</text>
</comment>
<gene>
    <name evidence="11" type="ORF">ElyMa_005757900</name>
</gene>
<evidence type="ECO:0000256" key="3">
    <source>
        <dbReference type="ARBA" id="ARBA00022473"/>
    </source>
</evidence>
<evidence type="ECO:0000256" key="1">
    <source>
        <dbReference type="ARBA" id="ARBA00004138"/>
    </source>
</evidence>
<proteinExistence type="predicted"/>
<dbReference type="InterPro" id="IPR055392">
    <property type="entry name" value="BROMI_C"/>
</dbReference>
<dbReference type="SUPFAM" id="SSF47923">
    <property type="entry name" value="Ypt/Rab-GAP domain of gyp1p"/>
    <property type="match status" value="1"/>
</dbReference>
<evidence type="ECO:0000256" key="2">
    <source>
        <dbReference type="ARBA" id="ARBA00004496"/>
    </source>
</evidence>
<keyword evidence="6" id="KW-0966">Cell projection</keyword>
<sequence>MVSCLDTYLLLQSQYKFQEFLLQEQDANKLEGSDLIINDGLSLERNYILVKTFMIGGPTERTLPSRTLEEDKSGNLKAPALFSSYPIPREYQPNIAGRSAMKQENDLSKFLGSGRPEKKPNVWMEKCRDLFYKMAASKPDQAKGNLLQQVLEQTVAQQCHIQEEAIFHLFDFSGTDSTIKNFKLLPLQLLGIKTAVRYGIHLKVINTSSESTENLTQLVKLTGCFLRQQQRSLKSSLRFLEGSYPGFDWFTATIFLIFNGHAERAWNFLHKFSSLGASGYLWMARLHASLLPITLLSSGIPPLFSSTAHNIELVLQIELPLVTSAFTMSGYTPSQICFHWLSQCFWNYLDWLDIVHYVTVCVCLGVDYQVYLCVAILRHLQENILSHMQTQDLIIYLKEESIRNFHVLDHIKFMKELETKYRKIVLSDMMNISKP</sequence>
<dbReference type="Gene3D" id="1.10.472.80">
    <property type="entry name" value="Ypt/Rab-GAP domain of gyp1p, domain 3"/>
    <property type="match status" value="1"/>
</dbReference>
<accession>A0AAV4FMR3</accession>
<comment type="subcellular location">
    <subcellularLocation>
        <location evidence="1">Cell projection</location>
        <location evidence="1">Cilium</location>
    </subcellularLocation>
    <subcellularLocation>
        <location evidence="2">Cytoplasm</location>
    </subcellularLocation>
</comment>
<evidence type="ECO:0000256" key="7">
    <source>
        <dbReference type="ARBA" id="ARBA00054310"/>
    </source>
</evidence>